<evidence type="ECO:0000313" key="7">
    <source>
        <dbReference type="Proteomes" id="UP000501466"/>
    </source>
</evidence>
<feature type="transmembrane region" description="Helical" evidence="5">
    <location>
        <begin position="151"/>
        <end position="169"/>
    </location>
</feature>
<organism evidence="6 7">
    <name type="scientific">Thiosulfativibrio zosterae</name>
    <dbReference type="NCBI Taxonomy" id="2675053"/>
    <lineage>
        <taxon>Bacteria</taxon>
        <taxon>Pseudomonadati</taxon>
        <taxon>Pseudomonadota</taxon>
        <taxon>Gammaproteobacteria</taxon>
        <taxon>Thiotrichales</taxon>
        <taxon>Piscirickettsiaceae</taxon>
        <taxon>Thiosulfativibrio</taxon>
    </lineage>
</organism>
<evidence type="ECO:0000256" key="4">
    <source>
        <dbReference type="ARBA" id="ARBA00023136"/>
    </source>
</evidence>
<keyword evidence="7" id="KW-1185">Reference proteome</keyword>
<feature type="transmembrane region" description="Helical" evidence="5">
    <location>
        <begin position="20"/>
        <end position="42"/>
    </location>
</feature>
<dbReference type="GO" id="GO:0005886">
    <property type="term" value="C:plasma membrane"/>
    <property type="evidence" value="ECO:0007669"/>
    <property type="project" value="UniProtKB-SubCell"/>
</dbReference>
<dbReference type="RefSeq" id="WP_173291465.1">
    <property type="nucleotide sequence ID" value="NZ_AP021888.1"/>
</dbReference>
<keyword evidence="1 5" id="KW-1003">Cell membrane</keyword>
<dbReference type="PANTHER" id="PTHR36917:SF1">
    <property type="entry name" value="INNER MEMBRANE-SPANNING PROTEIN YCIB"/>
    <property type="match status" value="1"/>
</dbReference>
<keyword evidence="4 5" id="KW-0472">Membrane</keyword>
<dbReference type="AlphaFoldDB" id="A0A6F8PNR5"/>
<comment type="subcellular location">
    <subcellularLocation>
        <location evidence="5">Cell inner membrane</location>
        <topology evidence="5">Multi-pass membrane protein</topology>
    </subcellularLocation>
</comment>
<protein>
    <recommendedName>
        <fullName evidence="5">Inner membrane-spanning protein YciB</fullName>
    </recommendedName>
</protein>
<dbReference type="KEGG" id="tzo:THMIRHAT_14300"/>
<evidence type="ECO:0000313" key="6">
    <source>
        <dbReference type="EMBL" id="BBP43684.1"/>
    </source>
</evidence>
<dbReference type="NCBIfam" id="TIGR00997">
    <property type="entry name" value="ispZ"/>
    <property type="match status" value="1"/>
</dbReference>
<dbReference type="Pfam" id="PF04279">
    <property type="entry name" value="IspA"/>
    <property type="match status" value="1"/>
</dbReference>
<evidence type="ECO:0000256" key="3">
    <source>
        <dbReference type="ARBA" id="ARBA00022989"/>
    </source>
</evidence>
<dbReference type="InterPro" id="IPR006008">
    <property type="entry name" value="YciB"/>
</dbReference>
<comment type="similarity">
    <text evidence="5">Belongs to the YciB family.</text>
</comment>
<comment type="function">
    <text evidence="5">Plays a role in cell envelope biogenesis, maintenance of cell envelope integrity and membrane homeostasis.</text>
</comment>
<keyword evidence="2 5" id="KW-0812">Transmembrane</keyword>
<feature type="transmembrane region" description="Helical" evidence="5">
    <location>
        <begin position="49"/>
        <end position="68"/>
    </location>
</feature>
<gene>
    <name evidence="5" type="primary">yciB</name>
    <name evidence="6" type="ORF">THMIRHAT_14300</name>
</gene>
<dbReference type="PANTHER" id="PTHR36917">
    <property type="entry name" value="INTRACELLULAR SEPTATION PROTEIN A-RELATED"/>
    <property type="match status" value="1"/>
</dbReference>
<sequence length="218" mass="24904">MKLLFDLFPVILFFIAFKLYGIYVATAVAIAASVVQVSYMYLKHKTVEKMHLITLAIIVVMGGATLILHDEVFIMWKPTVINWGFALVFLGSHFIGKKPIIRRMMDGSLSLPDNIWVKLSAMWIVFFIFSGFLNLYVAYNYDTDTWVNFKLFGLMGLTLVFIVIQGIYISRYLKPEDEDSLQAVSDKELDILSQVELDSIHSHDAQKNNDDKPSSKTF</sequence>
<accession>A0A6F8PNR5</accession>
<evidence type="ECO:0000256" key="5">
    <source>
        <dbReference type="HAMAP-Rule" id="MF_00189"/>
    </source>
</evidence>
<dbReference type="Proteomes" id="UP000501466">
    <property type="component" value="Chromosome"/>
</dbReference>
<dbReference type="HAMAP" id="MF_00189">
    <property type="entry name" value="YciB"/>
    <property type="match status" value="1"/>
</dbReference>
<keyword evidence="3 5" id="KW-1133">Transmembrane helix</keyword>
<reference evidence="7" key="1">
    <citation type="submission" date="2019-11" db="EMBL/GenBank/DDBJ databases">
        <title>Isolation and characterization of two novel species in the genus Thiomicrorhabdus.</title>
        <authorList>
            <person name="Mochizuki J."/>
            <person name="Kojima H."/>
            <person name="Fukui M."/>
        </authorList>
    </citation>
    <scope>NUCLEOTIDE SEQUENCE [LARGE SCALE GENOMIC DNA]</scope>
    <source>
        <strain evidence="7">AkT22</strain>
    </source>
</reference>
<name>A0A6F8PNR5_9GAMM</name>
<evidence type="ECO:0000256" key="1">
    <source>
        <dbReference type="ARBA" id="ARBA00022475"/>
    </source>
</evidence>
<proteinExistence type="inferred from homology"/>
<evidence type="ECO:0000256" key="2">
    <source>
        <dbReference type="ARBA" id="ARBA00022692"/>
    </source>
</evidence>
<feature type="transmembrane region" description="Helical" evidence="5">
    <location>
        <begin position="74"/>
        <end position="95"/>
    </location>
</feature>
<feature type="transmembrane region" description="Helical" evidence="5">
    <location>
        <begin position="115"/>
        <end position="139"/>
    </location>
</feature>
<keyword evidence="5" id="KW-0997">Cell inner membrane</keyword>
<dbReference type="EMBL" id="AP021888">
    <property type="protein sequence ID" value="BBP43684.1"/>
    <property type="molecule type" value="Genomic_DNA"/>
</dbReference>
<dbReference type="NCBIfam" id="NF001325">
    <property type="entry name" value="PRK00259.1-3"/>
    <property type="match status" value="1"/>
</dbReference>